<keyword evidence="2" id="KW-0732">Signal</keyword>
<feature type="region of interest" description="Disordered" evidence="1">
    <location>
        <begin position="27"/>
        <end position="107"/>
    </location>
</feature>
<evidence type="ECO:0000256" key="2">
    <source>
        <dbReference type="SAM" id="SignalP"/>
    </source>
</evidence>
<accession>A0A016UX92</accession>
<evidence type="ECO:0000313" key="4">
    <source>
        <dbReference type="Proteomes" id="UP000024635"/>
    </source>
</evidence>
<feature type="compositionally biased region" description="Low complexity" evidence="1">
    <location>
        <begin position="51"/>
        <end position="60"/>
    </location>
</feature>
<comment type="caution">
    <text evidence="3">The sequence shown here is derived from an EMBL/GenBank/DDBJ whole genome shotgun (WGS) entry which is preliminary data.</text>
</comment>
<dbReference type="AlphaFoldDB" id="A0A016UX92"/>
<protein>
    <submittedName>
        <fullName evidence="3">Uncharacterized protein</fullName>
    </submittedName>
</protein>
<dbReference type="Proteomes" id="UP000024635">
    <property type="component" value="Unassembled WGS sequence"/>
</dbReference>
<organism evidence="3 4">
    <name type="scientific">Ancylostoma ceylanicum</name>
    <dbReference type="NCBI Taxonomy" id="53326"/>
    <lineage>
        <taxon>Eukaryota</taxon>
        <taxon>Metazoa</taxon>
        <taxon>Ecdysozoa</taxon>
        <taxon>Nematoda</taxon>
        <taxon>Chromadorea</taxon>
        <taxon>Rhabditida</taxon>
        <taxon>Rhabditina</taxon>
        <taxon>Rhabditomorpha</taxon>
        <taxon>Strongyloidea</taxon>
        <taxon>Ancylostomatidae</taxon>
        <taxon>Ancylostomatinae</taxon>
        <taxon>Ancylostoma</taxon>
    </lineage>
</organism>
<feature type="chain" id="PRO_5001488767" evidence="2">
    <location>
        <begin position="27"/>
        <end position="107"/>
    </location>
</feature>
<evidence type="ECO:0000313" key="3">
    <source>
        <dbReference type="EMBL" id="EYC19063.1"/>
    </source>
</evidence>
<dbReference type="EMBL" id="JARK01001361">
    <property type="protein sequence ID" value="EYC19063.1"/>
    <property type="molecule type" value="Genomic_DNA"/>
</dbReference>
<dbReference type="PROSITE" id="PS51257">
    <property type="entry name" value="PROKAR_LIPOPROTEIN"/>
    <property type="match status" value="1"/>
</dbReference>
<feature type="compositionally biased region" description="Pro residues" evidence="1">
    <location>
        <begin position="61"/>
        <end position="84"/>
    </location>
</feature>
<keyword evidence="4" id="KW-1185">Reference proteome</keyword>
<gene>
    <name evidence="3" type="primary">Acey_s0025.g1147</name>
    <name evidence="3" type="ORF">Y032_0025g1147</name>
</gene>
<feature type="signal peptide" evidence="2">
    <location>
        <begin position="1"/>
        <end position="26"/>
    </location>
</feature>
<proteinExistence type="predicted"/>
<sequence length="107" mass="10707">MFKEIAVVLFQLVTALLLVHLSLVSCGKEKAPKSEPTAGTPKRQGGSGENKAPSAKAQPPAQAPAPPAPAPPAAAPAAPAPAAPPANDDGNYEEIRVGEIPPPPPPA</sequence>
<reference evidence="4" key="1">
    <citation type="journal article" date="2015" name="Nat. Genet.">
        <title>The genome and transcriptome of the zoonotic hookworm Ancylostoma ceylanicum identify infection-specific gene families.</title>
        <authorList>
            <person name="Schwarz E.M."/>
            <person name="Hu Y."/>
            <person name="Antoshechkin I."/>
            <person name="Miller M.M."/>
            <person name="Sternberg P.W."/>
            <person name="Aroian R.V."/>
        </authorList>
    </citation>
    <scope>NUCLEOTIDE SEQUENCE</scope>
    <source>
        <strain evidence="4">HY135</strain>
    </source>
</reference>
<evidence type="ECO:0000256" key="1">
    <source>
        <dbReference type="SAM" id="MobiDB-lite"/>
    </source>
</evidence>
<name>A0A016UX92_9BILA</name>